<keyword evidence="2 8" id="KW-0645">Protease</keyword>
<dbReference type="PANTHER" id="PTHR13604:SF0">
    <property type="entry name" value="ABASIC SITE PROCESSING PROTEIN HMCES"/>
    <property type="match status" value="1"/>
</dbReference>
<dbReference type="InterPro" id="IPR036590">
    <property type="entry name" value="SRAP-like"/>
</dbReference>
<dbReference type="Gene3D" id="3.90.1680.10">
    <property type="entry name" value="SOS response associated peptidase-like"/>
    <property type="match status" value="1"/>
</dbReference>
<comment type="similarity">
    <text evidence="1 8">Belongs to the SOS response-associated peptidase family.</text>
</comment>
<evidence type="ECO:0000256" key="8">
    <source>
        <dbReference type="RuleBase" id="RU364100"/>
    </source>
</evidence>
<dbReference type="GO" id="GO:0006508">
    <property type="term" value="P:proteolysis"/>
    <property type="evidence" value="ECO:0007669"/>
    <property type="project" value="UniProtKB-KW"/>
</dbReference>
<sequence>MCNRFHVRTNLHDICSHLDAQAKFDFDVPEEVFPLAKAPVLAINRDGMREVRPMTFGMGGESGKGGGAKYMLNNTRIESRTKWPWKTPFEKYRCVVPMTSFREPCYWGETAGTESSFLPTDDKLLLAAAIFSFKQAENEEPELSMSLIMRPALPYVMEHGHHRSPFFLHRDGLDEWMDRKPRPADQSLAVLREFAYEPSLTHQVDREMAASWVKRKNANLKKRDEQLADIEKTGPLGFET</sequence>
<keyword evidence="5" id="KW-0190">Covalent protein-DNA linkage</keyword>
<dbReference type="GO" id="GO:0016829">
    <property type="term" value="F:lyase activity"/>
    <property type="evidence" value="ECO:0007669"/>
    <property type="project" value="UniProtKB-KW"/>
</dbReference>
<evidence type="ECO:0000256" key="2">
    <source>
        <dbReference type="ARBA" id="ARBA00022670"/>
    </source>
</evidence>
<dbReference type="GO" id="GO:0008233">
    <property type="term" value="F:peptidase activity"/>
    <property type="evidence" value="ECO:0007669"/>
    <property type="project" value="UniProtKB-KW"/>
</dbReference>
<dbReference type="EMBL" id="JACHXU010000007">
    <property type="protein sequence ID" value="MBB3206621.1"/>
    <property type="molecule type" value="Genomic_DNA"/>
</dbReference>
<dbReference type="SUPFAM" id="SSF143081">
    <property type="entry name" value="BB1717-like"/>
    <property type="match status" value="1"/>
</dbReference>
<keyword evidence="3" id="KW-0227">DNA damage</keyword>
<evidence type="ECO:0000256" key="1">
    <source>
        <dbReference type="ARBA" id="ARBA00008136"/>
    </source>
</evidence>
<reference evidence="9 10" key="1">
    <citation type="submission" date="2020-08" db="EMBL/GenBank/DDBJ databases">
        <title>Genomic Encyclopedia of Type Strains, Phase III (KMG-III): the genomes of soil and plant-associated and newly described type strains.</title>
        <authorList>
            <person name="Whitman W."/>
        </authorList>
    </citation>
    <scope>NUCLEOTIDE SEQUENCE [LARGE SCALE GENOMIC DNA]</scope>
    <source>
        <strain evidence="9 10">CECT 8075</strain>
    </source>
</reference>
<evidence type="ECO:0000256" key="3">
    <source>
        <dbReference type="ARBA" id="ARBA00022763"/>
    </source>
</evidence>
<dbReference type="GO" id="GO:0106300">
    <property type="term" value="P:protein-DNA covalent cross-linking repair"/>
    <property type="evidence" value="ECO:0007669"/>
    <property type="project" value="InterPro"/>
</dbReference>
<keyword evidence="7" id="KW-0456">Lyase</keyword>
<evidence type="ECO:0000313" key="10">
    <source>
        <dbReference type="Proteomes" id="UP000536179"/>
    </source>
</evidence>
<evidence type="ECO:0000313" key="9">
    <source>
        <dbReference type="EMBL" id="MBB3206621.1"/>
    </source>
</evidence>
<proteinExistence type="inferred from homology"/>
<dbReference type="AlphaFoldDB" id="A0A7W5DY14"/>
<dbReference type="Pfam" id="PF02586">
    <property type="entry name" value="SRAP"/>
    <property type="match status" value="1"/>
</dbReference>
<evidence type="ECO:0000256" key="5">
    <source>
        <dbReference type="ARBA" id="ARBA00023124"/>
    </source>
</evidence>
<dbReference type="GO" id="GO:0003697">
    <property type="term" value="F:single-stranded DNA binding"/>
    <property type="evidence" value="ECO:0007669"/>
    <property type="project" value="InterPro"/>
</dbReference>
<dbReference type="RefSeq" id="WP_184305085.1">
    <property type="nucleotide sequence ID" value="NZ_JACHXU010000007.1"/>
</dbReference>
<dbReference type="EC" id="3.4.-.-" evidence="8"/>
<dbReference type="PANTHER" id="PTHR13604">
    <property type="entry name" value="DC12-RELATED"/>
    <property type="match status" value="1"/>
</dbReference>
<organism evidence="9 10">
    <name type="scientific">Aporhodopirellula rubra</name>
    <dbReference type="NCBI Taxonomy" id="980271"/>
    <lineage>
        <taxon>Bacteria</taxon>
        <taxon>Pseudomonadati</taxon>
        <taxon>Planctomycetota</taxon>
        <taxon>Planctomycetia</taxon>
        <taxon>Pirellulales</taxon>
        <taxon>Pirellulaceae</taxon>
        <taxon>Aporhodopirellula</taxon>
    </lineage>
</organism>
<protein>
    <recommendedName>
        <fullName evidence="8">Abasic site processing protein</fullName>
        <ecNumber evidence="8">3.4.-.-</ecNumber>
    </recommendedName>
</protein>
<keyword evidence="10" id="KW-1185">Reference proteome</keyword>
<name>A0A7W5DY14_9BACT</name>
<comment type="caution">
    <text evidence="9">The sequence shown here is derived from an EMBL/GenBank/DDBJ whole genome shotgun (WGS) entry which is preliminary data.</text>
</comment>
<keyword evidence="6" id="KW-0238">DNA-binding</keyword>
<keyword evidence="4 8" id="KW-0378">Hydrolase</keyword>
<dbReference type="Proteomes" id="UP000536179">
    <property type="component" value="Unassembled WGS sequence"/>
</dbReference>
<dbReference type="InterPro" id="IPR003738">
    <property type="entry name" value="SRAP"/>
</dbReference>
<evidence type="ECO:0000256" key="7">
    <source>
        <dbReference type="ARBA" id="ARBA00023239"/>
    </source>
</evidence>
<gene>
    <name evidence="9" type="ORF">FHS27_002433</name>
</gene>
<accession>A0A7W5DY14</accession>
<evidence type="ECO:0000256" key="4">
    <source>
        <dbReference type="ARBA" id="ARBA00022801"/>
    </source>
</evidence>
<evidence type="ECO:0000256" key="6">
    <source>
        <dbReference type="ARBA" id="ARBA00023125"/>
    </source>
</evidence>